<dbReference type="EMBL" id="KE346347">
    <property type="protein sequence ID" value="EXC34095.1"/>
    <property type="molecule type" value="Genomic_DNA"/>
</dbReference>
<feature type="compositionally biased region" description="Basic residues" evidence="1">
    <location>
        <begin position="1"/>
        <end position="12"/>
    </location>
</feature>
<reference evidence="3" key="1">
    <citation type="submission" date="2013-01" db="EMBL/GenBank/DDBJ databases">
        <title>Draft Genome Sequence of a Mulberry Tree, Morus notabilis C.K. Schneid.</title>
        <authorList>
            <person name="He N."/>
            <person name="Zhao S."/>
        </authorList>
    </citation>
    <scope>NUCLEOTIDE SEQUENCE</scope>
</reference>
<keyword evidence="3" id="KW-1185">Reference proteome</keyword>
<accession>W9SB23</accession>
<protein>
    <submittedName>
        <fullName evidence="2">Uncharacterized protein</fullName>
    </submittedName>
</protein>
<evidence type="ECO:0000313" key="3">
    <source>
        <dbReference type="Proteomes" id="UP000030645"/>
    </source>
</evidence>
<proteinExistence type="predicted"/>
<evidence type="ECO:0000256" key="1">
    <source>
        <dbReference type="SAM" id="MobiDB-lite"/>
    </source>
</evidence>
<gene>
    <name evidence="2" type="ORF">L484_010552</name>
</gene>
<name>W9SB23_9ROSA</name>
<feature type="region of interest" description="Disordered" evidence="1">
    <location>
        <begin position="1"/>
        <end position="45"/>
    </location>
</feature>
<organism evidence="2 3">
    <name type="scientific">Morus notabilis</name>
    <dbReference type="NCBI Taxonomy" id="981085"/>
    <lineage>
        <taxon>Eukaryota</taxon>
        <taxon>Viridiplantae</taxon>
        <taxon>Streptophyta</taxon>
        <taxon>Embryophyta</taxon>
        <taxon>Tracheophyta</taxon>
        <taxon>Spermatophyta</taxon>
        <taxon>Magnoliopsida</taxon>
        <taxon>eudicotyledons</taxon>
        <taxon>Gunneridae</taxon>
        <taxon>Pentapetalae</taxon>
        <taxon>rosids</taxon>
        <taxon>fabids</taxon>
        <taxon>Rosales</taxon>
        <taxon>Moraceae</taxon>
        <taxon>Moreae</taxon>
        <taxon>Morus</taxon>
    </lineage>
</organism>
<evidence type="ECO:0000313" key="2">
    <source>
        <dbReference type="EMBL" id="EXC34095.1"/>
    </source>
</evidence>
<sequence>MAVERAHRRQHLVKIGGGIMQRSPATRGERDSSENKRDRHKRVGECSEARDGWVGNRERYGEKANNML</sequence>
<dbReference type="Proteomes" id="UP000030645">
    <property type="component" value="Unassembled WGS sequence"/>
</dbReference>
<dbReference type="AlphaFoldDB" id="W9SB23"/>
<feature type="compositionally biased region" description="Basic and acidic residues" evidence="1">
    <location>
        <begin position="27"/>
        <end position="45"/>
    </location>
</feature>